<dbReference type="GO" id="GO:0004130">
    <property type="term" value="F:cytochrome-c peroxidase activity"/>
    <property type="evidence" value="ECO:0007669"/>
    <property type="project" value="TreeGrafter"/>
</dbReference>
<reference evidence="9 10" key="1">
    <citation type="submission" date="2019-03" db="EMBL/GenBank/DDBJ databases">
        <title>Draft Genome Sequence of Massilia arenosa sp. nov., a Novel Massilia Species Isolated from a Sandy-loam Maize Soil.</title>
        <authorList>
            <person name="Raths R."/>
            <person name="Peta V."/>
            <person name="Bucking H."/>
        </authorList>
    </citation>
    <scope>NUCLEOTIDE SEQUENCE [LARGE SCALE GENOMIC DNA]</scope>
    <source>
        <strain evidence="9 10">MC02</strain>
    </source>
</reference>
<dbReference type="InterPro" id="IPR009056">
    <property type="entry name" value="Cyt_c-like_dom"/>
</dbReference>
<dbReference type="PANTHER" id="PTHR30600">
    <property type="entry name" value="CYTOCHROME C PEROXIDASE-RELATED"/>
    <property type="match status" value="1"/>
</dbReference>
<evidence type="ECO:0000313" key="10">
    <source>
        <dbReference type="Proteomes" id="UP000298438"/>
    </source>
</evidence>
<evidence type="ECO:0000256" key="5">
    <source>
        <dbReference type="ARBA" id="ARBA00023002"/>
    </source>
</evidence>
<dbReference type="GO" id="GO:0046872">
    <property type="term" value="F:metal ion binding"/>
    <property type="evidence" value="ECO:0007669"/>
    <property type="project" value="UniProtKB-KW"/>
</dbReference>
<evidence type="ECO:0000256" key="6">
    <source>
        <dbReference type="ARBA" id="ARBA00023004"/>
    </source>
</evidence>
<proteinExistence type="predicted"/>
<dbReference type="SUPFAM" id="SSF46626">
    <property type="entry name" value="Cytochrome c"/>
    <property type="match status" value="2"/>
</dbReference>
<evidence type="ECO:0000256" key="2">
    <source>
        <dbReference type="ARBA" id="ARBA00022617"/>
    </source>
</evidence>
<evidence type="ECO:0000256" key="4">
    <source>
        <dbReference type="ARBA" id="ARBA00022729"/>
    </source>
</evidence>
<dbReference type="GO" id="GO:0020037">
    <property type="term" value="F:heme binding"/>
    <property type="evidence" value="ECO:0007669"/>
    <property type="project" value="InterPro"/>
</dbReference>
<dbReference type="AlphaFoldDB" id="A0A4Y9SLG3"/>
<dbReference type="InterPro" id="IPR004852">
    <property type="entry name" value="Di-haem_cyt_c_peroxidsae"/>
</dbReference>
<accession>A0A4Y9SLG3</accession>
<dbReference type="GO" id="GO:0009055">
    <property type="term" value="F:electron transfer activity"/>
    <property type="evidence" value="ECO:0007669"/>
    <property type="project" value="InterPro"/>
</dbReference>
<gene>
    <name evidence="9" type="ORF">E4L96_05780</name>
</gene>
<name>A0A4Y9SLG3_9BURK</name>
<keyword evidence="4" id="KW-0732">Signal</keyword>
<dbReference type="InterPro" id="IPR036909">
    <property type="entry name" value="Cyt_c-like_dom_sf"/>
</dbReference>
<evidence type="ECO:0000256" key="7">
    <source>
        <dbReference type="PROSITE-ProRule" id="PRU00433"/>
    </source>
</evidence>
<keyword evidence="6 7" id="KW-0408">Iron</keyword>
<feature type="domain" description="Cytochrome c" evidence="8">
    <location>
        <begin position="168"/>
        <end position="341"/>
    </location>
</feature>
<dbReference type="OrthoDB" id="9805202at2"/>
<keyword evidence="5" id="KW-0560">Oxidoreductase</keyword>
<evidence type="ECO:0000313" key="9">
    <source>
        <dbReference type="EMBL" id="TFW24847.1"/>
    </source>
</evidence>
<dbReference type="Gene3D" id="1.10.760.10">
    <property type="entry name" value="Cytochrome c-like domain"/>
    <property type="match status" value="2"/>
</dbReference>
<dbReference type="PANTHER" id="PTHR30600:SF10">
    <property type="entry name" value="BLL6722 PROTEIN"/>
    <property type="match status" value="1"/>
</dbReference>
<dbReference type="EMBL" id="SPVF01000082">
    <property type="protein sequence ID" value="TFW24847.1"/>
    <property type="molecule type" value="Genomic_DNA"/>
</dbReference>
<keyword evidence="2 7" id="KW-0349">Heme</keyword>
<dbReference type="PROSITE" id="PS51007">
    <property type="entry name" value="CYTC"/>
    <property type="match status" value="1"/>
</dbReference>
<organism evidence="9 10">
    <name type="scientific">Zemynaea arenosa</name>
    <dbReference type="NCBI Taxonomy" id="2561931"/>
    <lineage>
        <taxon>Bacteria</taxon>
        <taxon>Pseudomonadati</taxon>
        <taxon>Pseudomonadota</taxon>
        <taxon>Betaproteobacteria</taxon>
        <taxon>Burkholderiales</taxon>
        <taxon>Oxalobacteraceae</taxon>
        <taxon>Telluria group</taxon>
        <taxon>Zemynaea</taxon>
    </lineage>
</organism>
<dbReference type="GO" id="GO:0030313">
    <property type="term" value="C:cell envelope"/>
    <property type="evidence" value="ECO:0007669"/>
    <property type="project" value="UniProtKB-SubCell"/>
</dbReference>
<evidence type="ECO:0000256" key="3">
    <source>
        <dbReference type="ARBA" id="ARBA00022723"/>
    </source>
</evidence>
<dbReference type="Proteomes" id="UP000298438">
    <property type="component" value="Unassembled WGS sequence"/>
</dbReference>
<comment type="caution">
    <text evidence="9">The sequence shown here is derived from an EMBL/GenBank/DDBJ whole genome shotgun (WGS) entry which is preliminary data.</text>
</comment>
<protein>
    <submittedName>
        <fullName evidence="9">Cytochrome-c peroxidase</fullName>
    </submittedName>
</protein>
<dbReference type="Pfam" id="PF03150">
    <property type="entry name" value="CCP_MauG"/>
    <property type="match status" value="1"/>
</dbReference>
<dbReference type="InterPro" id="IPR051395">
    <property type="entry name" value="Cytochrome_c_Peroxidase/MauG"/>
</dbReference>
<sequence>MFVDASLSASGKLSCASCHVPGRAHAPADGLAVQLGGPTGSTPGQRATPSLRYQSFTPQFSFGKDGLPVGGYDADGRVSTLAEQAANPLLAAHEMANVTKAALVDRLRHAAYAERFRSVFGTAIFDDPEQAFERATFALQQYQRQDAVLFRFDAKFDKVQQGQAAFSAAEQRGLALFKDPAKGNCVACHSATPLLDGTPALFTSFGFYALGVPRNAALAAPGTFDLGLCGPDRTDLAARADLCGAFKVPSLRNVATRAVFFHNGVLTSLRDAVRFHVQRDTDPALWYPAGADGRPRAYNDLPAQYHANVVRTAPFDRAPGAAPALTAAEIDDIVQFLHTLNDADQPQPQ</sequence>
<evidence type="ECO:0000259" key="8">
    <source>
        <dbReference type="PROSITE" id="PS51007"/>
    </source>
</evidence>
<keyword evidence="10" id="KW-1185">Reference proteome</keyword>
<comment type="subcellular location">
    <subcellularLocation>
        <location evidence="1">Cell envelope</location>
    </subcellularLocation>
</comment>
<evidence type="ECO:0000256" key="1">
    <source>
        <dbReference type="ARBA" id="ARBA00004196"/>
    </source>
</evidence>
<keyword evidence="3 7" id="KW-0479">Metal-binding</keyword>
<keyword evidence="9" id="KW-0575">Peroxidase</keyword>